<evidence type="ECO:0000256" key="4">
    <source>
        <dbReference type="ARBA" id="ARBA00011802"/>
    </source>
</evidence>
<evidence type="ECO:0000313" key="23">
    <source>
        <dbReference type="RefSeq" id="XP_033357790.1"/>
    </source>
</evidence>
<evidence type="ECO:0000256" key="9">
    <source>
        <dbReference type="ARBA" id="ARBA00022827"/>
    </source>
</evidence>
<dbReference type="KEGG" id="bvk:117237671"/>
<evidence type="ECO:0000256" key="14">
    <source>
        <dbReference type="ARBA" id="ARBA00023180"/>
    </source>
</evidence>
<keyword evidence="14" id="KW-0325">Glycoprotein</keyword>
<keyword evidence="12" id="KW-0472">Membrane</keyword>
<feature type="binding site" evidence="17">
    <location>
        <position position="254"/>
    </location>
    <ligand>
        <name>FAD</name>
        <dbReference type="ChEBI" id="CHEBI:57692"/>
    </ligand>
</feature>
<evidence type="ECO:0000256" key="8">
    <source>
        <dbReference type="ARBA" id="ARBA00022824"/>
    </source>
</evidence>
<dbReference type="RefSeq" id="XP_033357787.1">
    <property type="nucleotide sequence ID" value="XM_033501896.1"/>
</dbReference>
<feature type="disulfide bond" description="Redox-active" evidence="18">
    <location>
        <begin position="98"/>
        <end position="103"/>
    </location>
</feature>
<gene>
    <name evidence="21 22 23" type="primary">LOC117237671</name>
</gene>
<protein>
    <submittedName>
        <fullName evidence="21 22">Ero1-like protein isoform X1</fullName>
    </submittedName>
</protein>
<comment type="subunit">
    <text evidence="4">May function both as a monomer and a homodimer.</text>
</comment>
<dbReference type="PIRSF" id="PIRSF017205">
    <property type="entry name" value="ERO1"/>
    <property type="match status" value="1"/>
</dbReference>
<feature type="binding site" evidence="17">
    <location>
        <position position="202"/>
    </location>
    <ligand>
        <name>FAD</name>
        <dbReference type="ChEBI" id="CHEBI:57692"/>
    </ligand>
</feature>
<feature type="binding site" evidence="17">
    <location>
        <position position="215"/>
    </location>
    <ligand>
        <name>FAD</name>
        <dbReference type="ChEBI" id="CHEBI:57692"/>
    </ligand>
</feature>
<feature type="binding site" evidence="17">
    <location>
        <position position="294"/>
    </location>
    <ligand>
        <name>FAD</name>
        <dbReference type="ChEBI" id="CHEBI:57692"/>
    </ligand>
</feature>
<keyword evidence="7 19" id="KW-0732">Signal</keyword>
<dbReference type="RefSeq" id="XP_033357790.1">
    <property type="nucleotide sequence ID" value="XM_033501899.1"/>
</dbReference>
<reference evidence="21 22" key="1">
    <citation type="submission" date="2025-04" db="UniProtKB">
        <authorList>
            <consortium name="RefSeq"/>
        </authorList>
    </citation>
    <scope>IDENTIFICATION</scope>
    <source>
        <tissue evidence="21 22">Muscle</tissue>
    </source>
</reference>
<evidence type="ECO:0000313" key="21">
    <source>
        <dbReference type="RefSeq" id="XP_033357787.1"/>
    </source>
</evidence>
<dbReference type="CTD" id="38500"/>
<evidence type="ECO:0000256" key="18">
    <source>
        <dbReference type="PIRSR" id="PIRSR017205-3"/>
    </source>
</evidence>
<feature type="disulfide bond" evidence="18">
    <location>
        <begin position="144"/>
        <end position="184"/>
    </location>
</feature>
<evidence type="ECO:0000256" key="5">
    <source>
        <dbReference type="ARBA" id="ARBA00022448"/>
    </source>
</evidence>
<feature type="binding site" evidence="17">
    <location>
        <position position="257"/>
    </location>
    <ligand>
        <name>FAD</name>
        <dbReference type="ChEBI" id="CHEBI:57692"/>
    </ligand>
</feature>
<keyword evidence="8" id="KW-0256">Endoplasmic reticulum</keyword>
<dbReference type="Pfam" id="PF04137">
    <property type="entry name" value="ERO1"/>
    <property type="match status" value="1"/>
</dbReference>
<comment type="subcellular location">
    <subcellularLocation>
        <location evidence="2">Endoplasmic reticulum membrane</location>
        <topology evidence="2">Peripheral membrane protein</topology>
        <orientation evidence="2">Lumenal side</orientation>
    </subcellularLocation>
</comment>
<keyword evidence="11" id="KW-0560">Oxidoreductase</keyword>
<dbReference type="AlphaFoldDB" id="A0A6J3L113"/>
<keyword evidence="20" id="KW-1185">Reference proteome</keyword>
<sequence>MKCETSENMLGILILFAMCLPSIVHSNYFGTNNEKNDQCFCKLKGSIDDCSCNVDTVDYFNNMKIYPRVQSLLVRDYFRFYKVNLKQECPFWADDSKCAIRYCHVQPCQEEDIPDGLKGDMLKNSHFNESPADKYKASTQYDDCLHRTKDHNKELGYLNTTISSENYKDFELWKQYDDAQDNFCVKESSPGEYVDLLLNPERYTGYKGQSAHRIWRSIYKENCFRPENSPHNFIQSSKINGMCLEKRVFYRVISGLHTSINIHLCSKYLLTPKDNLEIVPGGRWGPNLQEFQKRFSPEETGGEGPNWLKNLYFTYLLELRALAKAAPYLEREEYYTGNKAQDKDTRLAMNDILNVVKSFPDHFNESVMFTGGAEAQLLKEQFRQHFRNISRIMDCVGCDKCKLWGKLQTHGLGTALKILFSGKFDRWESTLNNFNRKKFFLERSEIVALINAIGRLSESIFELDKFRQMMR</sequence>
<feature type="signal peptide" evidence="19">
    <location>
        <begin position="1"/>
        <end position="26"/>
    </location>
</feature>
<dbReference type="PANTHER" id="PTHR12613:SF0">
    <property type="entry name" value="ERO1-LIKE PROTEIN"/>
    <property type="match status" value="1"/>
</dbReference>
<keyword evidence="10" id="KW-0249">Electron transport</keyword>
<feature type="chain" id="PRO_5044643921" evidence="19">
    <location>
        <begin position="27"/>
        <end position="471"/>
    </location>
</feature>
<dbReference type="GO" id="GO:0005789">
    <property type="term" value="C:endoplasmic reticulum membrane"/>
    <property type="evidence" value="ECO:0007669"/>
    <property type="project" value="UniProtKB-SubCell"/>
</dbReference>
<keyword evidence="5" id="KW-0813">Transport</keyword>
<dbReference type="GeneID" id="117237671"/>
<dbReference type="GO" id="GO:0016972">
    <property type="term" value="F:thiol oxidase activity"/>
    <property type="evidence" value="ECO:0007669"/>
    <property type="project" value="InterPro"/>
</dbReference>
<feature type="disulfide bond" description="Redox-active" evidence="18">
    <location>
        <begin position="398"/>
        <end position="401"/>
    </location>
</feature>
<keyword evidence="6" id="KW-0285">Flavoprotein</keyword>
<organism evidence="20 22">
    <name type="scientific">Bombus vosnesenskii</name>
    <dbReference type="NCBI Taxonomy" id="207650"/>
    <lineage>
        <taxon>Eukaryota</taxon>
        <taxon>Metazoa</taxon>
        <taxon>Ecdysozoa</taxon>
        <taxon>Arthropoda</taxon>
        <taxon>Hexapoda</taxon>
        <taxon>Insecta</taxon>
        <taxon>Pterygota</taxon>
        <taxon>Neoptera</taxon>
        <taxon>Endopterygota</taxon>
        <taxon>Hymenoptera</taxon>
        <taxon>Apocrita</taxon>
        <taxon>Aculeata</taxon>
        <taxon>Apoidea</taxon>
        <taxon>Anthophila</taxon>
        <taxon>Apidae</taxon>
        <taxon>Bombus</taxon>
        <taxon>Pyrobombus</taxon>
    </lineage>
</organism>
<dbReference type="InterPro" id="IPR037192">
    <property type="entry name" value="ERO1-like_sf"/>
</dbReference>
<keyword evidence="9 17" id="KW-0274">FAD</keyword>
<comment type="similarity">
    <text evidence="3">Belongs to the EROs family.</text>
</comment>
<evidence type="ECO:0000256" key="3">
    <source>
        <dbReference type="ARBA" id="ARBA00008277"/>
    </source>
</evidence>
<keyword evidence="15" id="KW-0676">Redox-active center</keyword>
<accession>A0A6J3L113</accession>
<evidence type="ECO:0000256" key="16">
    <source>
        <dbReference type="PIRSR" id="PIRSR017205-1"/>
    </source>
</evidence>
<name>A0A6J3L113_9HYME</name>
<evidence type="ECO:0000256" key="10">
    <source>
        <dbReference type="ARBA" id="ARBA00022982"/>
    </source>
</evidence>
<comment type="cofactor">
    <cofactor evidence="1 17">
        <name>FAD</name>
        <dbReference type="ChEBI" id="CHEBI:57692"/>
    </cofactor>
</comment>
<evidence type="ECO:0000256" key="1">
    <source>
        <dbReference type="ARBA" id="ARBA00001974"/>
    </source>
</evidence>
<evidence type="ECO:0000256" key="13">
    <source>
        <dbReference type="ARBA" id="ARBA00023157"/>
    </source>
</evidence>
<evidence type="ECO:0000313" key="22">
    <source>
        <dbReference type="RefSeq" id="XP_033357789.1"/>
    </source>
</evidence>
<feature type="active site" evidence="16">
    <location>
        <position position="401"/>
    </location>
</feature>
<dbReference type="InterPro" id="IPR007266">
    <property type="entry name" value="Ero1"/>
</dbReference>
<evidence type="ECO:0000256" key="19">
    <source>
        <dbReference type="SAM" id="SignalP"/>
    </source>
</evidence>
<proteinExistence type="inferred from homology"/>
<feature type="active site" description="Nucleophile" evidence="16">
    <location>
        <position position="398"/>
    </location>
</feature>
<evidence type="ECO:0000313" key="20">
    <source>
        <dbReference type="Proteomes" id="UP000504631"/>
    </source>
</evidence>
<evidence type="ECO:0000256" key="15">
    <source>
        <dbReference type="ARBA" id="ARBA00023284"/>
    </source>
</evidence>
<dbReference type="GO" id="GO:0015035">
    <property type="term" value="F:protein-disulfide reductase activity"/>
    <property type="evidence" value="ECO:0007669"/>
    <property type="project" value="InterPro"/>
</dbReference>
<dbReference type="RefSeq" id="XP_033357789.1">
    <property type="nucleotide sequence ID" value="XM_033501898.1"/>
</dbReference>
<dbReference type="SUPFAM" id="SSF110019">
    <property type="entry name" value="ERO1-like"/>
    <property type="match status" value="1"/>
</dbReference>
<dbReference type="PANTHER" id="PTHR12613">
    <property type="entry name" value="ERO1-RELATED"/>
    <property type="match status" value="1"/>
</dbReference>
<feature type="binding site" evidence="17">
    <location>
        <position position="204"/>
    </location>
    <ligand>
        <name>FAD</name>
        <dbReference type="ChEBI" id="CHEBI:57692"/>
    </ligand>
</feature>
<evidence type="ECO:0000256" key="2">
    <source>
        <dbReference type="ARBA" id="ARBA00004367"/>
    </source>
</evidence>
<evidence type="ECO:0000256" key="7">
    <source>
        <dbReference type="ARBA" id="ARBA00022729"/>
    </source>
</evidence>
<evidence type="ECO:0000256" key="17">
    <source>
        <dbReference type="PIRSR" id="PIRSR017205-2"/>
    </source>
</evidence>
<keyword evidence="13 18" id="KW-1015">Disulfide bond</keyword>
<dbReference type="Proteomes" id="UP000504631">
    <property type="component" value="Unplaced"/>
</dbReference>
<evidence type="ECO:0000256" key="11">
    <source>
        <dbReference type="ARBA" id="ARBA00023002"/>
    </source>
</evidence>
<evidence type="ECO:0000256" key="6">
    <source>
        <dbReference type="ARBA" id="ARBA00022630"/>
    </source>
</evidence>
<dbReference type="GO" id="GO:0034975">
    <property type="term" value="P:protein folding in endoplasmic reticulum"/>
    <property type="evidence" value="ECO:0007669"/>
    <property type="project" value="InterPro"/>
</dbReference>
<dbReference type="GO" id="GO:0071949">
    <property type="term" value="F:FAD binding"/>
    <property type="evidence" value="ECO:0007669"/>
    <property type="project" value="InterPro"/>
</dbReference>
<evidence type="ECO:0000256" key="12">
    <source>
        <dbReference type="ARBA" id="ARBA00023136"/>
    </source>
</evidence>